<keyword evidence="4" id="KW-1185">Reference proteome</keyword>
<reference evidence="3 4" key="1">
    <citation type="submission" date="2018-12" db="EMBL/GenBank/DDBJ databases">
        <authorList>
            <person name="Toschakov S.V."/>
        </authorList>
    </citation>
    <scope>NUCLEOTIDE SEQUENCE [LARGE SCALE GENOMIC DNA]</scope>
    <source>
        <strain evidence="3 4">GM2012</strain>
    </source>
</reference>
<evidence type="ECO:0000313" key="3">
    <source>
        <dbReference type="EMBL" id="RUL87770.1"/>
    </source>
</evidence>
<gene>
    <name evidence="3" type="ORF">TsocGM_10430</name>
</gene>
<accession>A0A432MKH5</accession>
<comment type="caution">
    <text evidence="3">The sequence shown here is derived from an EMBL/GenBank/DDBJ whole genome shotgun (WGS) entry which is preliminary data.</text>
</comment>
<dbReference type="OrthoDB" id="9759959at2"/>
<evidence type="ECO:0000259" key="1">
    <source>
        <dbReference type="Pfam" id="PF14742"/>
    </source>
</evidence>
<feature type="domain" description="Mannosylglycerate hydrolase MGH1-like glycoside hydrolase" evidence="2">
    <location>
        <begin position="334"/>
        <end position="634"/>
    </location>
</feature>
<dbReference type="EMBL" id="RYZH01000017">
    <property type="protein sequence ID" value="RUL87770.1"/>
    <property type="molecule type" value="Genomic_DNA"/>
</dbReference>
<sequence length="751" mass="83224">MREPCSRPDGPSDDEVATHAVDGIIRFKNRYYIQASSALADDRNRVLKQGETFAVFDQYGDIKPIGLHEEGIYHEGTRHLSALILRLGRCRPMLLSSTIKEDNAVLEVDLTNPDIVSTEDTNRNGDDQGVEVTRGSLHVFRRTLLWEGVCYQRISVRNYGLMTVETSLALDFSADFVDIFEVRGTRRSRRGTLLDPVVEGGLARLGYRGLDGVTRWTTIAVRPAPAHIDGGHLELQVKLSPGEETTFDLTISCSSGDPSPPLLRFEDALGEADRAIDRLRRDAARVDSSNEAFNHWINRSYADIFMMVSPLPGGPYPYAGVPWFSTTFGRDGIITALECLWLYPELARGVLAFLASTQADAEIPEQDAEPGKILHEARGGEMAALGEIPFGRYYGSIDSTPLFVWLAAAYLERTGDLPFLQSLWPNIDRALRWIDDFGDRDGDGFVEYQRRTPNGLEQQGWKDSHDSVFHADGSAAEPPIALCEVQGYVYAAKFGASGIAQQLGLSGRAVELAEQAKALRDRFERAFWLDDLGTYALALDGRKRPCRVRSSNAGHCLATGIAAEAHAPIVAETLLSDRSFSGWGIRTLDAAEVRYNPMSYHNGSIWPHDNAMIAQGFARYGLRDAALRVLTGLFDASMFVDLQRLPELFCGFPRRPGTGPTLYPVACAPQAWAAASVFALLQAALGLRVKGHRNQVRFRYPILPEFLSQVRIRDLRVGQGRVDLILRRHHDQDVGVDIVRKDGPVEIAIVK</sequence>
<dbReference type="InterPro" id="IPR032856">
    <property type="entry name" value="GDE_N_bis"/>
</dbReference>
<dbReference type="Proteomes" id="UP000280296">
    <property type="component" value="Unassembled WGS sequence"/>
</dbReference>
<dbReference type="InterPro" id="IPR054491">
    <property type="entry name" value="MGH1-like_GH"/>
</dbReference>
<feature type="domain" description="Putative glycogen debranching enzyme N-terminal" evidence="1">
    <location>
        <begin position="47"/>
        <end position="249"/>
    </location>
</feature>
<evidence type="ECO:0000259" key="2">
    <source>
        <dbReference type="Pfam" id="PF22422"/>
    </source>
</evidence>
<evidence type="ECO:0000313" key="4">
    <source>
        <dbReference type="Proteomes" id="UP000280296"/>
    </source>
</evidence>
<protein>
    <submittedName>
        <fullName evidence="3">Amylo-alpha-1,6-glucosidase</fullName>
    </submittedName>
</protein>
<dbReference type="InterPro" id="IPR012341">
    <property type="entry name" value="6hp_glycosidase-like_sf"/>
</dbReference>
<dbReference type="GO" id="GO:0005975">
    <property type="term" value="P:carbohydrate metabolic process"/>
    <property type="evidence" value="ECO:0007669"/>
    <property type="project" value="InterPro"/>
</dbReference>
<dbReference type="Pfam" id="PF22422">
    <property type="entry name" value="MGH1-like_GH"/>
    <property type="match status" value="1"/>
</dbReference>
<dbReference type="RefSeq" id="WP_126725265.1">
    <property type="nucleotide sequence ID" value="NZ_RYZH01000017.1"/>
</dbReference>
<reference evidence="3 4" key="2">
    <citation type="submission" date="2019-01" db="EMBL/GenBank/DDBJ databases">
        <title>Tautonia sociabilis, a novel thermotolerant planctomycete of Isosphaeraceae family, isolated from a 4000 m deep subterranean habitat.</title>
        <authorList>
            <person name="Kovaleva O.L."/>
            <person name="Elcheninov A.G."/>
            <person name="Van Heerden E."/>
            <person name="Toshchakov S.V."/>
            <person name="Novikov A."/>
            <person name="Bonch-Osmolovskaya E.A."/>
            <person name="Kublanov I.V."/>
        </authorList>
    </citation>
    <scope>NUCLEOTIDE SEQUENCE [LARGE SCALE GENOMIC DNA]</scope>
    <source>
        <strain evidence="3 4">GM2012</strain>
    </source>
</reference>
<proteinExistence type="predicted"/>
<organism evidence="3 4">
    <name type="scientific">Tautonia sociabilis</name>
    <dbReference type="NCBI Taxonomy" id="2080755"/>
    <lineage>
        <taxon>Bacteria</taxon>
        <taxon>Pseudomonadati</taxon>
        <taxon>Planctomycetota</taxon>
        <taxon>Planctomycetia</taxon>
        <taxon>Isosphaerales</taxon>
        <taxon>Isosphaeraceae</taxon>
        <taxon>Tautonia</taxon>
    </lineage>
</organism>
<dbReference type="Pfam" id="PF14742">
    <property type="entry name" value="GDE_N_bis"/>
    <property type="match status" value="1"/>
</dbReference>
<dbReference type="Gene3D" id="1.50.10.10">
    <property type="match status" value="1"/>
</dbReference>
<dbReference type="AlphaFoldDB" id="A0A432MKH5"/>
<name>A0A432MKH5_9BACT</name>
<dbReference type="InterPro" id="IPR008928">
    <property type="entry name" value="6-hairpin_glycosidase_sf"/>
</dbReference>
<dbReference type="SUPFAM" id="SSF48208">
    <property type="entry name" value="Six-hairpin glycosidases"/>
    <property type="match status" value="1"/>
</dbReference>